<dbReference type="EMBL" id="CAJNOK010002119">
    <property type="protein sequence ID" value="CAF0845313.1"/>
    <property type="molecule type" value="Genomic_DNA"/>
</dbReference>
<dbReference type="Proteomes" id="UP000682733">
    <property type="component" value="Unassembled WGS sequence"/>
</dbReference>
<organism evidence="3 5">
    <name type="scientific">Didymodactylos carnosus</name>
    <dbReference type="NCBI Taxonomy" id="1234261"/>
    <lineage>
        <taxon>Eukaryota</taxon>
        <taxon>Metazoa</taxon>
        <taxon>Spiralia</taxon>
        <taxon>Gnathifera</taxon>
        <taxon>Rotifera</taxon>
        <taxon>Eurotatoria</taxon>
        <taxon>Bdelloidea</taxon>
        <taxon>Philodinida</taxon>
        <taxon>Philodinidae</taxon>
        <taxon>Didymodactylos</taxon>
    </lineage>
</organism>
<evidence type="ECO:0000256" key="1">
    <source>
        <dbReference type="SAM" id="Coils"/>
    </source>
</evidence>
<protein>
    <submittedName>
        <fullName evidence="3">Uncharacterized protein</fullName>
    </submittedName>
</protein>
<feature type="compositionally biased region" description="Acidic residues" evidence="2">
    <location>
        <begin position="783"/>
        <end position="820"/>
    </location>
</feature>
<sequence>TALIVDQLKTSSGNAEKTSKQIKQLEDQARKNQIASANNSAQIYIVAKNDLKITHEVEATQNELLDVEQKLDKIELYQEHMFGCTITDSKLMLCNNEVVVTNSLQNTCLRELFETDSEHDGCQFNRSPQSHYRVVKLPVNTWILSATSSIQCEETGGSVRTVSRQVRPMSVKRKAKYFYSYRSLYHRRAQNYPKLPTTLEEINLIGAWMLDKNDGEFLLVHEKCLMDTVNLSTTLQVIYQDQNRYSDSVQRFAMALYALGGRITYEFVRMNLSGALPNLIMLQTYISNADLKLTEGEFRFDSLQQHLYSINTKYGFGSEDCTGVIRQIKYDKDTNTFIEFCTPLTNGIPTVKHFQTESLERLKTWFSTVEKAPLLNVHMFQPVVQFMNQSSSFLISAYGVNSRYTSVDIIRRWSYIYEECNQKGIRMIGFSIDCDSKYLRAMRLAMGFFADVPNSRLFENPDAFVIKIFPTWTWFFLRNRQLLLFIQDPIHLATKWRNRMLSKTAQMIIGQQTVNLQHLADIIDDDRLSKIDHGLTISDLNPRDRQNFQSCSKITSEDVLQILHDNTDTQATYLYLQLLKYIIMAYIDKSTPIDDRLYYSWVVVFVCRFWSTWIKYKSFINKAKTTNKNNDKYFITMPAYWSVKINAHNLLYLILLVQQQQLPAHALNIFLFNSQACESICRNTRALSGCYSTRKDDLLPVQNMMNIDDLHIEEIILKAYKQVQKYIGSLNMAALFEQNHAYELNDLSTLVKNYLKTTSKMKDCSKLKPDYDFDADERTSTEINDDNDDDENSGDDDDEKSDDDDYDENGGDGDEDDDENNMITTEKTTKNTRANFVFLDITSVFNVDSQVV</sequence>
<name>A0A8S2D548_9BILA</name>
<reference evidence="3" key="1">
    <citation type="submission" date="2021-02" db="EMBL/GenBank/DDBJ databases">
        <authorList>
            <person name="Nowell W R."/>
        </authorList>
    </citation>
    <scope>NUCLEOTIDE SEQUENCE</scope>
</reference>
<comment type="caution">
    <text evidence="3">The sequence shown here is derived from an EMBL/GenBank/DDBJ whole genome shotgun (WGS) entry which is preliminary data.</text>
</comment>
<evidence type="ECO:0000313" key="5">
    <source>
        <dbReference type="Proteomes" id="UP000677228"/>
    </source>
</evidence>
<evidence type="ECO:0000313" key="3">
    <source>
        <dbReference type="EMBL" id="CAF0845313.1"/>
    </source>
</evidence>
<keyword evidence="1" id="KW-0175">Coiled coil</keyword>
<feature type="coiled-coil region" evidence="1">
    <location>
        <begin position="8"/>
        <end position="77"/>
    </location>
</feature>
<evidence type="ECO:0000313" key="4">
    <source>
        <dbReference type="EMBL" id="CAF3630549.1"/>
    </source>
</evidence>
<feature type="non-terminal residue" evidence="3">
    <location>
        <position position="852"/>
    </location>
</feature>
<accession>A0A8S2D548</accession>
<gene>
    <name evidence="3" type="ORF">OVA965_LOCUS6861</name>
    <name evidence="4" type="ORF">TMI583_LOCUS6857</name>
</gene>
<proteinExistence type="predicted"/>
<evidence type="ECO:0000256" key="2">
    <source>
        <dbReference type="SAM" id="MobiDB-lite"/>
    </source>
</evidence>
<dbReference type="AlphaFoldDB" id="A0A8S2D548"/>
<dbReference type="Proteomes" id="UP000677228">
    <property type="component" value="Unassembled WGS sequence"/>
</dbReference>
<dbReference type="EMBL" id="CAJOBA010002119">
    <property type="protein sequence ID" value="CAF3630549.1"/>
    <property type="molecule type" value="Genomic_DNA"/>
</dbReference>
<feature type="region of interest" description="Disordered" evidence="2">
    <location>
        <begin position="775"/>
        <end position="828"/>
    </location>
</feature>